<evidence type="ECO:0000313" key="2">
    <source>
        <dbReference type="EnsemblMetazoa" id="tetur32g02210.1"/>
    </source>
</evidence>
<feature type="transmembrane region" description="Helical" evidence="1">
    <location>
        <begin position="215"/>
        <end position="235"/>
    </location>
</feature>
<organism evidence="2 3">
    <name type="scientific">Tetranychus urticae</name>
    <name type="common">Two-spotted spider mite</name>
    <dbReference type="NCBI Taxonomy" id="32264"/>
    <lineage>
        <taxon>Eukaryota</taxon>
        <taxon>Metazoa</taxon>
        <taxon>Ecdysozoa</taxon>
        <taxon>Arthropoda</taxon>
        <taxon>Chelicerata</taxon>
        <taxon>Arachnida</taxon>
        <taxon>Acari</taxon>
        <taxon>Acariformes</taxon>
        <taxon>Trombidiformes</taxon>
        <taxon>Prostigmata</taxon>
        <taxon>Eleutherengona</taxon>
        <taxon>Raphignathae</taxon>
        <taxon>Tetranychoidea</taxon>
        <taxon>Tetranychidae</taxon>
        <taxon>Tetranychus</taxon>
    </lineage>
</organism>
<accession>T1L269</accession>
<protein>
    <recommendedName>
        <fullName evidence="4">Gustatory receptor</fullName>
    </recommendedName>
</protein>
<keyword evidence="3" id="KW-1185">Reference proteome</keyword>
<dbReference type="EnsemblMetazoa" id="tetur32g02210.1">
    <property type="protein sequence ID" value="tetur32g02210.1"/>
    <property type="gene ID" value="tetur32g02210"/>
</dbReference>
<sequence>MIEMIAKMKPTDFRQNWKPFLYKLIGWTGESDIETRKALARFDYLNQLLLVSLCGGQKQEYDKPITRKVWIANWIVRISVIYTMIRASLFIYYQGNYKLDLYLANTIPEDVQPMKTAFYVLFDIIFFILFALREYIHYIERAGYLIFLRFFLNIRIHGVSHAPFMMNKRCSQKLNKVCHLFMINGIRIMIIMWTYLVSLTLTLRLYFPSTYATKLHIFFIILHVPIETVAIMTLFSALANIGIYCWTLAYLVSLGMESAIDHIKYCLNKPSLSQVELKQINERVILVFNYVDQLNRQINYLLLFLFGLIAVASDLSLLFSLIFNLFPDFISKMCTIGAITIHFFLVIGNYWASRYYVKVLSVHGYYTKLILNTRTICSARFKALEIQERINWNKTGIAIGDFGFIVPQFALIFILENINFIMLLTCNINSLV</sequence>
<feature type="transmembrane region" description="Helical" evidence="1">
    <location>
        <begin position="184"/>
        <end position="203"/>
    </location>
</feature>
<proteinExistence type="predicted"/>
<feature type="transmembrane region" description="Helical" evidence="1">
    <location>
        <begin position="329"/>
        <end position="352"/>
    </location>
</feature>
<reference evidence="3" key="1">
    <citation type="submission" date="2011-08" db="EMBL/GenBank/DDBJ databases">
        <authorList>
            <person name="Rombauts S."/>
        </authorList>
    </citation>
    <scope>NUCLEOTIDE SEQUENCE</scope>
    <source>
        <strain evidence="3">London</strain>
    </source>
</reference>
<dbReference type="Proteomes" id="UP000015104">
    <property type="component" value="Unassembled WGS sequence"/>
</dbReference>
<keyword evidence="1" id="KW-0472">Membrane</keyword>
<feature type="transmembrane region" description="Helical" evidence="1">
    <location>
        <begin position="74"/>
        <end position="93"/>
    </location>
</feature>
<keyword evidence="1" id="KW-0812">Transmembrane</keyword>
<feature type="transmembrane region" description="Helical" evidence="1">
    <location>
        <begin position="113"/>
        <end position="132"/>
    </location>
</feature>
<evidence type="ECO:0008006" key="4">
    <source>
        <dbReference type="Google" id="ProtNLM"/>
    </source>
</evidence>
<keyword evidence="1" id="KW-1133">Transmembrane helix</keyword>
<name>T1L269_TETUR</name>
<dbReference type="EMBL" id="CAEY01000925">
    <property type="status" value="NOT_ANNOTATED_CDS"/>
    <property type="molecule type" value="Genomic_DNA"/>
</dbReference>
<evidence type="ECO:0000313" key="3">
    <source>
        <dbReference type="Proteomes" id="UP000015104"/>
    </source>
</evidence>
<dbReference type="HOGENOM" id="CLU_048807_1_0_1"/>
<reference evidence="2" key="2">
    <citation type="submission" date="2015-06" db="UniProtKB">
        <authorList>
            <consortium name="EnsemblMetazoa"/>
        </authorList>
    </citation>
    <scope>IDENTIFICATION</scope>
</reference>
<dbReference type="AlphaFoldDB" id="T1L269"/>
<feature type="transmembrane region" description="Helical" evidence="1">
    <location>
        <begin position="300"/>
        <end position="323"/>
    </location>
</feature>
<evidence type="ECO:0000256" key="1">
    <source>
        <dbReference type="SAM" id="Phobius"/>
    </source>
</evidence>